<name>A0A0V0HTK2_SOLCH</name>
<reference evidence="1" key="1">
    <citation type="submission" date="2015-12" db="EMBL/GenBank/DDBJ databases">
        <title>Gene expression during late stages of embryo sac development: a critical building block for successful pollen-pistil interactions.</title>
        <authorList>
            <person name="Liu Y."/>
            <person name="Joly V."/>
            <person name="Sabar M."/>
            <person name="Matton D.P."/>
        </authorList>
    </citation>
    <scope>NUCLEOTIDE SEQUENCE</scope>
</reference>
<sequence length="109" mass="12760">MKPNGRVFIIDWGPELNESGDSLLFGQLVHVCKIPDGVYEFLERELALRSCLTDNKFFCLPTDFLQEPATLGGLLFSLPMQLGYFRRRKAYWNLVEVWKRRCRIRAKGY</sequence>
<dbReference type="AlphaFoldDB" id="A0A0V0HTK2"/>
<protein>
    <submittedName>
        <fullName evidence="1">Putative ovule protein</fullName>
    </submittedName>
</protein>
<evidence type="ECO:0000313" key="1">
    <source>
        <dbReference type="EMBL" id="JAP23200.1"/>
    </source>
</evidence>
<dbReference type="EMBL" id="GEDG01014628">
    <property type="protein sequence ID" value="JAP24217.1"/>
    <property type="molecule type" value="Transcribed_RNA"/>
</dbReference>
<accession>A0A0V0HTK2</accession>
<proteinExistence type="predicted"/>
<dbReference type="EMBL" id="GEDG01015731">
    <property type="protein sequence ID" value="JAP23200.1"/>
    <property type="molecule type" value="Transcribed_RNA"/>
</dbReference>
<organism evidence="1">
    <name type="scientific">Solanum chacoense</name>
    <name type="common">Chaco potato</name>
    <dbReference type="NCBI Taxonomy" id="4108"/>
    <lineage>
        <taxon>Eukaryota</taxon>
        <taxon>Viridiplantae</taxon>
        <taxon>Streptophyta</taxon>
        <taxon>Embryophyta</taxon>
        <taxon>Tracheophyta</taxon>
        <taxon>Spermatophyta</taxon>
        <taxon>Magnoliopsida</taxon>
        <taxon>eudicotyledons</taxon>
        <taxon>Gunneridae</taxon>
        <taxon>Pentapetalae</taxon>
        <taxon>asterids</taxon>
        <taxon>lamiids</taxon>
        <taxon>Solanales</taxon>
        <taxon>Solanaceae</taxon>
        <taxon>Solanoideae</taxon>
        <taxon>Solaneae</taxon>
        <taxon>Solanum</taxon>
    </lineage>
</organism>